<dbReference type="SUPFAM" id="SSF53850">
    <property type="entry name" value="Periplasmic binding protein-like II"/>
    <property type="match status" value="1"/>
</dbReference>
<comment type="caution">
    <text evidence="6">The sequence shown here is derived from an EMBL/GenBank/DDBJ whole genome shotgun (WGS) entry which is preliminary data.</text>
</comment>
<reference evidence="7" key="1">
    <citation type="journal article" date="2019" name="Int. J. Syst. Evol. Microbiol.">
        <title>The Global Catalogue of Microorganisms (GCM) 10K type strain sequencing project: providing services to taxonomists for standard genome sequencing and annotation.</title>
        <authorList>
            <consortium name="The Broad Institute Genomics Platform"/>
            <consortium name="The Broad Institute Genome Sequencing Center for Infectious Disease"/>
            <person name="Wu L."/>
            <person name="Ma J."/>
        </authorList>
    </citation>
    <scope>NUCLEOTIDE SEQUENCE [LARGE SCALE GENOMIC DNA]</scope>
    <source>
        <strain evidence="7">JCM 3325</strain>
    </source>
</reference>
<dbReference type="Pfam" id="PF03466">
    <property type="entry name" value="LysR_substrate"/>
    <property type="match status" value="1"/>
</dbReference>
<organism evidence="6 7">
    <name type="scientific">Actinomadura vinacea</name>
    <dbReference type="NCBI Taxonomy" id="115336"/>
    <lineage>
        <taxon>Bacteria</taxon>
        <taxon>Bacillati</taxon>
        <taxon>Actinomycetota</taxon>
        <taxon>Actinomycetes</taxon>
        <taxon>Streptosporangiales</taxon>
        <taxon>Thermomonosporaceae</taxon>
        <taxon>Actinomadura</taxon>
    </lineage>
</organism>
<evidence type="ECO:0000313" key="7">
    <source>
        <dbReference type="Proteomes" id="UP001501231"/>
    </source>
</evidence>
<dbReference type="InterPro" id="IPR050950">
    <property type="entry name" value="HTH-type_LysR_regulators"/>
</dbReference>
<protein>
    <submittedName>
        <fullName evidence="6">LysR family transcriptional regulator</fullName>
    </submittedName>
</protein>
<evidence type="ECO:0000256" key="4">
    <source>
        <dbReference type="ARBA" id="ARBA00023163"/>
    </source>
</evidence>
<dbReference type="PROSITE" id="PS50931">
    <property type="entry name" value="HTH_LYSR"/>
    <property type="match status" value="1"/>
</dbReference>
<keyword evidence="3" id="KW-0238">DNA-binding</keyword>
<dbReference type="EMBL" id="BAAARW010000020">
    <property type="protein sequence ID" value="GAA2430481.1"/>
    <property type="molecule type" value="Genomic_DNA"/>
</dbReference>
<evidence type="ECO:0000313" key="6">
    <source>
        <dbReference type="EMBL" id="GAA2430481.1"/>
    </source>
</evidence>
<sequence>MDLHQFKYFLAVVDHNGINAAATMLDVAQPTVSQAIQGLERELGVQLFHRIGRGMVLTSAGHSLVGPARRVLRDVVAAEGSLLDAAGRPRGRLDIFAMPALSADPVARLVGAFRREFPRVSIRIGDLRDEAMATSLIREGHCEIVACHLPTVDSSGLDVCELGVQEYWLVLPPGSAAPADDPLPLSRLPDIPQVTVPRGSSLAVGEIEQAIAAAGRAVSPSVVVEHREARLPFVLAGVGATFLERSMAEAAAARGAVVRSLDPRIERAHGLVYDSAALSPAGRAFIALARADARA</sequence>
<dbReference type="PRINTS" id="PR00039">
    <property type="entry name" value="HTHLYSR"/>
</dbReference>
<keyword evidence="7" id="KW-1185">Reference proteome</keyword>
<dbReference type="Proteomes" id="UP001501231">
    <property type="component" value="Unassembled WGS sequence"/>
</dbReference>
<gene>
    <name evidence="6" type="ORF">GCM10010191_50090</name>
</gene>
<dbReference type="RefSeq" id="WP_344592044.1">
    <property type="nucleotide sequence ID" value="NZ_BAAARW010000020.1"/>
</dbReference>
<dbReference type="InterPro" id="IPR036388">
    <property type="entry name" value="WH-like_DNA-bd_sf"/>
</dbReference>
<proteinExistence type="inferred from homology"/>
<dbReference type="Gene3D" id="3.40.190.290">
    <property type="match status" value="1"/>
</dbReference>
<feature type="domain" description="HTH lysR-type" evidence="5">
    <location>
        <begin position="1"/>
        <end position="58"/>
    </location>
</feature>
<dbReference type="InterPro" id="IPR005119">
    <property type="entry name" value="LysR_subst-bd"/>
</dbReference>
<keyword evidence="4" id="KW-0804">Transcription</keyword>
<dbReference type="PANTHER" id="PTHR30419">
    <property type="entry name" value="HTH-TYPE TRANSCRIPTIONAL REGULATOR YBHD"/>
    <property type="match status" value="1"/>
</dbReference>
<dbReference type="InterPro" id="IPR036390">
    <property type="entry name" value="WH_DNA-bd_sf"/>
</dbReference>
<comment type="similarity">
    <text evidence="1">Belongs to the LysR transcriptional regulatory family.</text>
</comment>
<evidence type="ECO:0000256" key="3">
    <source>
        <dbReference type="ARBA" id="ARBA00023125"/>
    </source>
</evidence>
<evidence type="ECO:0000256" key="1">
    <source>
        <dbReference type="ARBA" id="ARBA00009437"/>
    </source>
</evidence>
<dbReference type="SUPFAM" id="SSF46785">
    <property type="entry name" value="Winged helix' DNA-binding domain"/>
    <property type="match status" value="1"/>
</dbReference>
<evidence type="ECO:0000256" key="2">
    <source>
        <dbReference type="ARBA" id="ARBA00023015"/>
    </source>
</evidence>
<evidence type="ECO:0000259" key="5">
    <source>
        <dbReference type="PROSITE" id="PS50931"/>
    </source>
</evidence>
<accession>A0ABP5WLY2</accession>
<dbReference type="CDD" id="cd05466">
    <property type="entry name" value="PBP2_LTTR_substrate"/>
    <property type="match status" value="1"/>
</dbReference>
<dbReference type="InterPro" id="IPR000847">
    <property type="entry name" value="LysR_HTH_N"/>
</dbReference>
<keyword evidence="2" id="KW-0805">Transcription regulation</keyword>
<name>A0ABP5WLY2_9ACTN</name>
<dbReference type="Pfam" id="PF00126">
    <property type="entry name" value="HTH_1"/>
    <property type="match status" value="1"/>
</dbReference>
<dbReference type="Gene3D" id="1.10.10.10">
    <property type="entry name" value="Winged helix-like DNA-binding domain superfamily/Winged helix DNA-binding domain"/>
    <property type="match status" value="1"/>
</dbReference>